<comment type="caution">
    <text evidence="1">The sequence shown here is derived from an EMBL/GenBank/DDBJ whole genome shotgun (WGS) entry which is preliminary data.</text>
</comment>
<gene>
    <name evidence="1" type="ORF">S03H2_44249</name>
</gene>
<accession>X1JBJ1</accession>
<name>X1JBJ1_9ZZZZ</name>
<proteinExistence type="predicted"/>
<dbReference type="EMBL" id="BARU01027653">
    <property type="protein sequence ID" value="GAH75734.1"/>
    <property type="molecule type" value="Genomic_DNA"/>
</dbReference>
<organism evidence="1">
    <name type="scientific">marine sediment metagenome</name>
    <dbReference type="NCBI Taxonomy" id="412755"/>
    <lineage>
        <taxon>unclassified sequences</taxon>
        <taxon>metagenomes</taxon>
        <taxon>ecological metagenomes</taxon>
    </lineage>
</organism>
<reference evidence="1" key="1">
    <citation type="journal article" date="2014" name="Front. Microbiol.">
        <title>High frequency of phylogenetically diverse reductive dehalogenase-homologous genes in deep subseafloor sedimentary metagenomes.</title>
        <authorList>
            <person name="Kawai M."/>
            <person name="Futagami T."/>
            <person name="Toyoda A."/>
            <person name="Takaki Y."/>
            <person name="Nishi S."/>
            <person name="Hori S."/>
            <person name="Arai W."/>
            <person name="Tsubouchi T."/>
            <person name="Morono Y."/>
            <person name="Uchiyama I."/>
            <person name="Ito T."/>
            <person name="Fujiyama A."/>
            <person name="Inagaki F."/>
            <person name="Takami H."/>
        </authorList>
    </citation>
    <scope>NUCLEOTIDE SEQUENCE</scope>
    <source>
        <strain evidence="1">Expedition CK06-06</strain>
    </source>
</reference>
<sequence length="65" mass="7846">HRFWNEQYLLQAFLAFNGAFEVLWSGSYMHLKHPDELEKTFNSYNRNTVWATHVPGATSFWIRKR</sequence>
<evidence type="ECO:0000313" key="1">
    <source>
        <dbReference type="EMBL" id="GAH75734.1"/>
    </source>
</evidence>
<dbReference type="AlphaFoldDB" id="X1JBJ1"/>
<protein>
    <submittedName>
        <fullName evidence="1">Uncharacterized protein</fullName>
    </submittedName>
</protein>
<feature type="non-terminal residue" evidence="1">
    <location>
        <position position="1"/>
    </location>
</feature>